<keyword evidence="2" id="KW-1185">Reference proteome</keyword>
<keyword evidence="1" id="KW-0614">Plasmid</keyword>
<organism evidence="1 2">
    <name type="scientific">Rhizobium phaseoli</name>
    <dbReference type="NCBI Taxonomy" id="396"/>
    <lineage>
        <taxon>Bacteria</taxon>
        <taxon>Pseudomonadati</taxon>
        <taxon>Pseudomonadota</taxon>
        <taxon>Alphaproteobacteria</taxon>
        <taxon>Hyphomicrobiales</taxon>
        <taxon>Rhizobiaceae</taxon>
        <taxon>Rhizobium/Agrobacterium group</taxon>
        <taxon>Rhizobium</taxon>
    </lineage>
</organism>
<geneLocation type="plasmid" evidence="1 2">
    <name>pRphaN671d</name>
</geneLocation>
<sequence length="173" mass="19113">MNDQCLLTTKDYTLLETMHDDPLVRDTALLRLLRRKMASAIVMFREDLPEDIASLNSRVTFSIDGRCDTRVLTTGRMTTPVGMLLPVDTLRGLALLGLREGQTIAIDNVEGRVEVIMLNAVNYQPERMMRRSDGLPVRIGLADKPMLRLVQGVGPVCSARPPEEPDDPGPSAA</sequence>
<evidence type="ECO:0008006" key="3">
    <source>
        <dbReference type="Google" id="ProtNLM"/>
    </source>
</evidence>
<dbReference type="RefSeq" id="WP_064823732.1">
    <property type="nucleotide sequence ID" value="NZ_CP013555.1"/>
</dbReference>
<proteinExistence type="predicted"/>
<protein>
    <recommendedName>
        <fullName evidence="3">Nucleoside-diphosphate kinase</fullName>
    </recommendedName>
</protein>
<evidence type="ECO:0000313" key="2">
    <source>
        <dbReference type="Proteomes" id="UP000078551"/>
    </source>
</evidence>
<name>A0ABM6CHW5_9HYPH</name>
<reference evidence="1 2" key="1">
    <citation type="submission" date="2015-11" db="EMBL/GenBank/DDBJ databases">
        <title>The limits of bacterial species coexistence and the symbiotic plasmid transference in sympatric Rhizobium populations.</title>
        <authorList>
            <person name="Perez-Carrascal O.M."/>
            <person name="VanInsberghe D."/>
            <person name="Juarez S."/>
            <person name="Polz M.F."/>
            <person name="Vinuesa P."/>
            <person name="Gonzalez V."/>
        </authorList>
    </citation>
    <scope>NUCLEOTIDE SEQUENCE [LARGE SCALE GENOMIC DNA]</scope>
    <source>
        <strain evidence="1 2">N771</strain>
        <plasmid evidence="1 2">pRphaN671d</plasmid>
    </source>
</reference>
<evidence type="ECO:0000313" key="1">
    <source>
        <dbReference type="EMBL" id="ANL87902.1"/>
    </source>
</evidence>
<dbReference type="InterPro" id="IPR036953">
    <property type="entry name" value="GreA/GreB_C_sf"/>
</dbReference>
<gene>
    <name evidence="1" type="ORF">AMC81_PD00045</name>
</gene>
<dbReference type="EMBL" id="CP013572">
    <property type="protein sequence ID" value="ANL87902.1"/>
    <property type="molecule type" value="Genomic_DNA"/>
</dbReference>
<dbReference type="Proteomes" id="UP000078551">
    <property type="component" value="Plasmid pRphaN671d"/>
</dbReference>
<accession>A0ABM6CHW5</accession>
<dbReference type="Gene3D" id="3.10.50.30">
    <property type="entry name" value="Transcription elongation factor, GreA/GreB, C-terminal domain"/>
    <property type="match status" value="1"/>
</dbReference>